<feature type="transmembrane region" description="Helical" evidence="7">
    <location>
        <begin position="20"/>
        <end position="42"/>
    </location>
</feature>
<dbReference type="PANTHER" id="PTHR30576">
    <property type="entry name" value="COLANIC BIOSYNTHESIS UDP-GLUCOSE LIPID CARRIER TRANSFERASE"/>
    <property type="match status" value="1"/>
</dbReference>
<evidence type="ECO:0000256" key="1">
    <source>
        <dbReference type="ARBA" id="ARBA00004141"/>
    </source>
</evidence>
<accession>A0A5B8YNA7</accession>
<evidence type="ECO:0000256" key="3">
    <source>
        <dbReference type="ARBA" id="ARBA00022679"/>
    </source>
</evidence>
<feature type="domain" description="Bacterial sugar transferase" evidence="8">
    <location>
        <begin position="279"/>
        <end position="460"/>
    </location>
</feature>
<proteinExistence type="inferred from homology"/>
<evidence type="ECO:0000313" key="10">
    <source>
        <dbReference type="Proteomes" id="UP000321954"/>
    </source>
</evidence>
<organism evidence="9 10">
    <name type="scientific">Antarcticibacterium arcticum</name>
    <dbReference type="NCBI Taxonomy" id="2585771"/>
    <lineage>
        <taxon>Bacteria</taxon>
        <taxon>Pseudomonadati</taxon>
        <taxon>Bacteroidota</taxon>
        <taxon>Flavobacteriia</taxon>
        <taxon>Flavobacteriales</taxon>
        <taxon>Flavobacteriaceae</taxon>
        <taxon>Antarcticibacterium</taxon>
    </lineage>
</organism>
<comment type="similarity">
    <text evidence="2">Belongs to the bacterial sugar transferase family.</text>
</comment>
<keyword evidence="3 9" id="KW-0808">Transferase</keyword>
<dbReference type="InterPro" id="IPR017475">
    <property type="entry name" value="EPS_sugar_tfrase"/>
</dbReference>
<evidence type="ECO:0000256" key="5">
    <source>
        <dbReference type="ARBA" id="ARBA00022989"/>
    </source>
</evidence>
<sequence length="465" mass="54417">MSQKSLVHFDISERKVLLRLMDNIAVLLTLSLVGIIFHFDYFRITDYYWVWTLMLLIYLNIFSTIFELYDLQQAGKFEVVLKNVILTASLTLLFFILTPYYTPSLPDNRIQILFFFFAITGSLLLWRFAYVTLITSARFYKKVLLIGDAAELDLMITALQKSDPNYVVVGFINTGNAEVLPVSRGLLHFENKPLAEIIKEEHLNEIVVADSTTRTKAGNIPILEELNNLLIEGFPIKDYTQVYEDITYRVPVQHIGKDFYKFFLFSRSNQNKLYRFFHRMFDIFASLTGLFICGLLIPFVWLGNLAGNRGCLFYRQERIGKNAIPFVIVKFRTMPNNSELNGPQWTNRNDTRIPWFGRFLRRTRIDEFPQFYNIIRGEMSVIGPRPERPKFVKELSEMMPFYKTRHIVKPGLTGWAQVKANYGSSHDDSLEKLQYDLYYIKHRGLFLDLNILLKTFSTVIFFRGQ</sequence>
<dbReference type="PANTHER" id="PTHR30576:SF0">
    <property type="entry name" value="UNDECAPRENYL-PHOSPHATE N-ACETYLGALACTOSAMINYL 1-PHOSPHATE TRANSFERASE-RELATED"/>
    <property type="match status" value="1"/>
</dbReference>
<keyword evidence="6 7" id="KW-0472">Membrane</keyword>
<feature type="transmembrane region" description="Helical" evidence="7">
    <location>
        <begin position="112"/>
        <end position="133"/>
    </location>
</feature>
<keyword evidence="4 7" id="KW-0812">Transmembrane</keyword>
<evidence type="ECO:0000256" key="2">
    <source>
        <dbReference type="ARBA" id="ARBA00006464"/>
    </source>
</evidence>
<evidence type="ECO:0000313" key="9">
    <source>
        <dbReference type="EMBL" id="QED37736.1"/>
    </source>
</evidence>
<dbReference type="Proteomes" id="UP000321954">
    <property type="component" value="Chromosome"/>
</dbReference>
<evidence type="ECO:0000256" key="6">
    <source>
        <dbReference type="ARBA" id="ARBA00023136"/>
    </source>
</evidence>
<dbReference type="GO" id="GO:0016780">
    <property type="term" value="F:phosphotransferase activity, for other substituted phosphate groups"/>
    <property type="evidence" value="ECO:0007669"/>
    <property type="project" value="TreeGrafter"/>
</dbReference>
<keyword evidence="5 7" id="KW-1133">Transmembrane helix</keyword>
<evidence type="ECO:0000256" key="7">
    <source>
        <dbReference type="SAM" id="Phobius"/>
    </source>
</evidence>
<feature type="transmembrane region" description="Helical" evidence="7">
    <location>
        <begin position="48"/>
        <end position="68"/>
    </location>
</feature>
<dbReference type="OrthoDB" id="9808602at2"/>
<dbReference type="Pfam" id="PF02397">
    <property type="entry name" value="Bac_transf"/>
    <property type="match status" value="1"/>
</dbReference>
<dbReference type="EMBL" id="CP042476">
    <property type="protein sequence ID" value="QED37736.1"/>
    <property type="molecule type" value="Genomic_DNA"/>
</dbReference>
<dbReference type="RefSeq" id="WP_146833457.1">
    <property type="nucleotide sequence ID" value="NZ_CP042476.1"/>
</dbReference>
<dbReference type="InterPro" id="IPR003362">
    <property type="entry name" value="Bact_transf"/>
</dbReference>
<comment type="subcellular location">
    <subcellularLocation>
        <location evidence="1">Membrane</location>
        <topology evidence="1">Multi-pass membrane protein</topology>
    </subcellularLocation>
</comment>
<keyword evidence="10" id="KW-1185">Reference proteome</keyword>
<evidence type="ECO:0000259" key="8">
    <source>
        <dbReference type="Pfam" id="PF02397"/>
    </source>
</evidence>
<dbReference type="GO" id="GO:0016020">
    <property type="term" value="C:membrane"/>
    <property type="evidence" value="ECO:0007669"/>
    <property type="project" value="UniProtKB-SubCell"/>
</dbReference>
<feature type="transmembrane region" description="Helical" evidence="7">
    <location>
        <begin position="80"/>
        <end position="100"/>
    </location>
</feature>
<dbReference type="AlphaFoldDB" id="A0A5B8YNA7"/>
<evidence type="ECO:0000256" key="4">
    <source>
        <dbReference type="ARBA" id="ARBA00022692"/>
    </source>
</evidence>
<dbReference type="KEGG" id="anp:FK178_08375"/>
<dbReference type="NCBIfam" id="TIGR03025">
    <property type="entry name" value="EPS_sugtrans"/>
    <property type="match status" value="1"/>
</dbReference>
<feature type="transmembrane region" description="Helical" evidence="7">
    <location>
        <begin position="281"/>
        <end position="302"/>
    </location>
</feature>
<reference evidence="9 10" key="1">
    <citation type="submission" date="2019-08" db="EMBL/GenBank/DDBJ databases">
        <title>Antarcticibacterium arcticum sp. nov., a bacterium isolated from marine sediment of the Canadian Beaufort Sea.</title>
        <authorList>
            <person name="Lee Y.M."/>
            <person name="Baek K."/>
            <person name="Lee D.-H."/>
            <person name="Shin S.C."/>
            <person name="Jin Y.K."/>
            <person name="Park Y."/>
        </authorList>
    </citation>
    <scope>NUCLEOTIDE SEQUENCE [LARGE SCALE GENOMIC DNA]</scope>
    <source>
        <strain evidence="9 10">PAMC 28998</strain>
    </source>
</reference>
<protein>
    <submittedName>
        <fullName evidence="9">Exopolysaccharide biosynthesis polyprenyl glycosylphosphotransferase</fullName>
    </submittedName>
</protein>
<gene>
    <name evidence="9" type="ORF">FK178_08375</name>
</gene>
<name>A0A5B8YNA7_9FLAO</name>